<dbReference type="EMBL" id="VLLG01000008">
    <property type="protein sequence ID" value="TWI80922.1"/>
    <property type="molecule type" value="Genomic_DNA"/>
</dbReference>
<dbReference type="InterPro" id="IPR039425">
    <property type="entry name" value="RNA_pol_sigma-70-like"/>
</dbReference>
<accession>A0A562SI37</accession>
<proteinExistence type="inferred from homology"/>
<feature type="domain" description="RNA polymerase sigma factor 70 region 4 type 2" evidence="5">
    <location>
        <begin position="120"/>
        <end position="172"/>
    </location>
</feature>
<name>A0A562SI37_CHIJA</name>
<comment type="caution">
    <text evidence="6">The sequence shown here is derived from an EMBL/GenBank/DDBJ whole genome shotgun (WGS) entry which is preliminary data.</text>
</comment>
<evidence type="ECO:0000256" key="2">
    <source>
        <dbReference type="ARBA" id="ARBA00023015"/>
    </source>
</evidence>
<keyword evidence="7" id="KW-1185">Reference proteome</keyword>
<dbReference type="OrthoDB" id="9150024at2"/>
<reference evidence="6 7" key="1">
    <citation type="journal article" date="2013" name="Stand. Genomic Sci.">
        <title>Genomic Encyclopedia of Type Strains, Phase I: The one thousand microbial genomes (KMG-I) project.</title>
        <authorList>
            <person name="Kyrpides N.C."/>
            <person name="Woyke T."/>
            <person name="Eisen J.A."/>
            <person name="Garrity G."/>
            <person name="Lilburn T.G."/>
            <person name="Beck B.J."/>
            <person name="Whitman W.B."/>
            <person name="Hugenholtz P."/>
            <person name="Klenk H.P."/>
        </authorList>
    </citation>
    <scope>NUCLEOTIDE SEQUENCE [LARGE SCALE GENOMIC DNA]</scope>
    <source>
        <strain evidence="6 7">DSM 13484</strain>
    </source>
</reference>
<dbReference type="InterPro" id="IPR036388">
    <property type="entry name" value="WH-like_DNA-bd_sf"/>
</dbReference>
<sequence length="190" mass="21907">MYGSLDDKALWSRVIEGDQDALAFIYSTYFRSLYRYGMKLCPDSHLVKDAIHDLFTGIWLGRERLTVTDSIRFYLLASLKRKIGRQQQGLLSRLQDTGLSVTPSHEATLIGEQADRERKEKLQRVINSLPRRQREILYLRYYEGLDPQETAAIMSLSVNSAYVLLSKALKYLKEHSDKLIGVCGLCWWLG</sequence>
<dbReference type="CDD" id="cd06171">
    <property type="entry name" value="Sigma70_r4"/>
    <property type="match status" value="1"/>
</dbReference>
<gene>
    <name evidence="6" type="ORF">LX66_5527</name>
</gene>
<dbReference type="Pfam" id="PF08281">
    <property type="entry name" value="Sigma70_r4_2"/>
    <property type="match status" value="1"/>
</dbReference>
<evidence type="ECO:0000256" key="1">
    <source>
        <dbReference type="ARBA" id="ARBA00010641"/>
    </source>
</evidence>
<dbReference type="SUPFAM" id="SSF88659">
    <property type="entry name" value="Sigma3 and sigma4 domains of RNA polymerase sigma factors"/>
    <property type="match status" value="1"/>
</dbReference>
<dbReference type="PANTHER" id="PTHR43133:SF46">
    <property type="entry name" value="RNA POLYMERASE SIGMA-70 FACTOR ECF SUBFAMILY"/>
    <property type="match status" value="1"/>
</dbReference>
<dbReference type="Gene3D" id="1.10.10.10">
    <property type="entry name" value="Winged helix-like DNA-binding domain superfamily/Winged helix DNA-binding domain"/>
    <property type="match status" value="1"/>
</dbReference>
<dbReference type="PANTHER" id="PTHR43133">
    <property type="entry name" value="RNA POLYMERASE ECF-TYPE SIGMA FACTO"/>
    <property type="match status" value="1"/>
</dbReference>
<dbReference type="GO" id="GO:0003677">
    <property type="term" value="F:DNA binding"/>
    <property type="evidence" value="ECO:0007669"/>
    <property type="project" value="InterPro"/>
</dbReference>
<evidence type="ECO:0000259" key="5">
    <source>
        <dbReference type="Pfam" id="PF08281"/>
    </source>
</evidence>
<keyword evidence="2" id="KW-0805">Transcription regulation</keyword>
<dbReference type="InterPro" id="IPR014284">
    <property type="entry name" value="RNA_pol_sigma-70_dom"/>
</dbReference>
<comment type="similarity">
    <text evidence="1">Belongs to the sigma-70 factor family. ECF subfamily.</text>
</comment>
<protein>
    <submittedName>
        <fullName evidence="6">RNA polymerase sigma factor (Sigma-70 family)</fullName>
    </submittedName>
</protein>
<dbReference type="InterPro" id="IPR013249">
    <property type="entry name" value="RNA_pol_sigma70_r4_t2"/>
</dbReference>
<dbReference type="NCBIfam" id="TIGR02937">
    <property type="entry name" value="sigma70-ECF"/>
    <property type="match status" value="1"/>
</dbReference>
<keyword evidence="3" id="KW-0731">Sigma factor</keyword>
<dbReference type="RefSeq" id="WP_158642780.1">
    <property type="nucleotide sequence ID" value="NZ_BAAAFY010000003.1"/>
</dbReference>
<evidence type="ECO:0000256" key="4">
    <source>
        <dbReference type="ARBA" id="ARBA00023163"/>
    </source>
</evidence>
<organism evidence="6 7">
    <name type="scientific">Chitinophaga japonensis</name>
    <name type="common">Flexibacter japonensis</name>
    <dbReference type="NCBI Taxonomy" id="104662"/>
    <lineage>
        <taxon>Bacteria</taxon>
        <taxon>Pseudomonadati</taxon>
        <taxon>Bacteroidota</taxon>
        <taxon>Chitinophagia</taxon>
        <taxon>Chitinophagales</taxon>
        <taxon>Chitinophagaceae</taxon>
        <taxon>Chitinophaga</taxon>
    </lineage>
</organism>
<evidence type="ECO:0000313" key="6">
    <source>
        <dbReference type="EMBL" id="TWI80922.1"/>
    </source>
</evidence>
<dbReference type="AlphaFoldDB" id="A0A562SI37"/>
<evidence type="ECO:0000256" key="3">
    <source>
        <dbReference type="ARBA" id="ARBA00023082"/>
    </source>
</evidence>
<evidence type="ECO:0000313" key="7">
    <source>
        <dbReference type="Proteomes" id="UP000316778"/>
    </source>
</evidence>
<dbReference type="GO" id="GO:0016987">
    <property type="term" value="F:sigma factor activity"/>
    <property type="evidence" value="ECO:0007669"/>
    <property type="project" value="UniProtKB-KW"/>
</dbReference>
<dbReference type="InterPro" id="IPR013325">
    <property type="entry name" value="RNA_pol_sigma_r2"/>
</dbReference>
<dbReference type="Gene3D" id="1.10.1740.10">
    <property type="match status" value="1"/>
</dbReference>
<dbReference type="InterPro" id="IPR013324">
    <property type="entry name" value="RNA_pol_sigma_r3/r4-like"/>
</dbReference>
<keyword evidence="4" id="KW-0804">Transcription</keyword>
<dbReference type="Proteomes" id="UP000316778">
    <property type="component" value="Unassembled WGS sequence"/>
</dbReference>
<dbReference type="GO" id="GO:0006352">
    <property type="term" value="P:DNA-templated transcription initiation"/>
    <property type="evidence" value="ECO:0007669"/>
    <property type="project" value="InterPro"/>
</dbReference>
<dbReference type="SUPFAM" id="SSF88946">
    <property type="entry name" value="Sigma2 domain of RNA polymerase sigma factors"/>
    <property type="match status" value="1"/>
</dbReference>